<dbReference type="InterPro" id="IPR020070">
    <property type="entry name" value="Ribosomal_bL9_N"/>
</dbReference>
<feature type="domain" description="Ribosomal protein L9" evidence="9">
    <location>
        <begin position="13"/>
        <end position="40"/>
    </location>
</feature>
<evidence type="ECO:0000313" key="14">
    <source>
        <dbReference type="Proteomes" id="UP000501926"/>
    </source>
</evidence>
<proteinExistence type="inferred from homology"/>
<evidence type="ECO:0000256" key="2">
    <source>
        <dbReference type="ARBA" id="ARBA00022730"/>
    </source>
</evidence>
<protein>
    <recommendedName>
        <fullName evidence="6 7">Large ribosomal subunit protein bL9</fullName>
    </recommendedName>
</protein>
<organism evidence="10">
    <name type="scientific">Kuenenia stuttgartiensis</name>
    <dbReference type="NCBI Taxonomy" id="174633"/>
    <lineage>
        <taxon>Bacteria</taxon>
        <taxon>Pseudomonadati</taxon>
        <taxon>Planctomycetota</taxon>
        <taxon>Candidatus Brocadiia</taxon>
        <taxon>Candidatus Brocadiales</taxon>
        <taxon>Candidatus Brocadiaceae</taxon>
        <taxon>Candidatus Kuenenia</taxon>
    </lineage>
</organism>
<keyword evidence="2 7" id="KW-0699">rRNA-binding</keyword>
<evidence type="ECO:0000313" key="11">
    <source>
        <dbReference type="EMBL" id="QII13474.1"/>
    </source>
</evidence>
<dbReference type="GO" id="GO:0005840">
    <property type="term" value="C:ribosome"/>
    <property type="evidence" value="ECO:0007669"/>
    <property type="project" value="UniProtKB-KW"/>
</dbReference>
<evidence type="ECO:0000256" key="7">
    <source>
        <dbReference type="HAMAP-Rule" id="MF_00503"/>
    </source>
</evidence>
<dbReference type="Proteomes" id="UP000501926">
    <property type="component" value="Chromosome"/>
</dbReference>
<dbReference type="Gene3D" id="3.40.5.10">
    <property type="entry name" value="Ribosomal protein L9, N-terminal domain"/>
    <property type="match status" value="1"/>
</dbReference>
<dbReference type="EMBL" id="LT934425">
    <property type="protein sequence ID" value="SOH05507.1"/>
    <property type="molecule type" value="Genomic_DNA"/>
</dbReference>
<dbReference type="InterPro" id="IPR036935">
    <property type="entry name" value="Ribosomal_bL9_N_sf"/>
</dbReference>
<evidence type="ECO:0000313" key="10">
    <source>
        <dbReference type="EMBL" id="CAJ70776.1"/>
    </source>
</evidence>
<reference evidence="11 14" key="5">
    <citation type="submission" date="2020-02" db="EMBL/GenBank/DDBJ databases">
        <title>Newly sequenced genome of strain CSTR1 showed variability in Candidatus Kuenenia stuttgartiensis genomes.</title>
        <authorList>
            <person name="Ding C."/>
            <person name="Adrian L."/>
        </authorList>
    </citation>
    <scope>NUCLEOTIDE SEQUENCE [LARGE SCALE GENOMIC DNA]</scope>
    <source>
        <strain evidence="11 14">CSTR1</strain>
    </source>
</reference>
<dbReference type="Pfam" id="PF01281">
    <property type="entry name" value="Ribosomal_L9_N"/>
    <property type="match status" value="1"/>
</dbReference>
<accession>Q1Q7I4</accession>
<reference evidence="10" key="1">
    <citation type="journal article" date="2006" name="Nature">
        <title>Deciphering the evolution and metabolism of an anammox bacterium from a community genome.</title>
        <authorList>
            <person name="Strous M."/>
            <person name="Pelletier E."/>
            <person name="Mangenot S."/>
            <person name="Rattei T."/>
            <person name="Lehner A."/>
            <person name="Taylor M.W."/>
            <person name="Horn M."/>
            <person name="Daims H."/>
            <person name="Bartol-Mavel D."/>
            <person name="Wincker P."/>
            <person name="Barbe V."/>
            <person name="Fonknechten N."/>
            <person name="Vallenet D."/>
            <person name="Segurens B."/>
            <person name="Schenowitz-Truong C."/>
            <person name="Medigue C."/>
            <person name="Collingro A."/>
            <person name="Snel B."/>
            <person name="Dutilh B.E."/>
            <person name="OpDenCamp H.J.M."/>
            <person name="vanDerDrift C."/>
            <person name="Cirpus I."/>
            <person name="vanDePas-Schoonen K.T."/>
            <person name="Harhangi H.R."/>
            <person name="vanNiftrik L."/>
            <person name="Schmid M."/>
            <person name="Keltjens J."/>
            <person name="vanDeVossenberg J."/>
            <person name="Kartal B."/>
            <person name="Meier H."/>
            <person name="Frishman D."/>
            <person name="Huynen M.A."/>
            <person name="Mewes H."/>
            <person name="Weissenbach J."/>
            <person name="Jetten M.S.M."/>
            <person name="Wagner M."/>
            <person name="LePaslier D."/>
        </authorList>
    </citation>
    <scope>NUCLEOTIDE SEQUENCE</scope>
</reference>
<dbReference type="GO" id="GO:1990904">
    <property type="term" value="C:ribonucleoprotein complex"/>
    <property type="evidence" value="ECO:0007669"/>
    <property type="project" value="UniProtKB-KW"/>
</dbReference>
<evidence type="ECO:0000256" key="5">
    <source>
        <dbReference type="ARBA" id="ARBA00023274"/>
    </source>
</evidence>
<evidence type="ECO:0000256" key="1">
    <source>
        <dbReference type="ARBA" id="ARBA00010605"/>
    </source>
</evidence>
<dbReference type="InterPro" id="IPR020069">
    <property type="entry name" value="Ribosomal_bL9_C"/>
</dbReference>
<keyword evidence="8" id="KW-0175">Coiled coil</keyword>
<comment type="similarity">
    <text evidence="1 7">Belongs to the bacterial ribosomal protein bL9 family.</text>
</comment>
<evidence type="ECO:0000256" key="8">
    <source>
        <dbReference type="SAM" id="Coils"/>
    </source>
</evidence>
<dbReference type="Pfam" id="PF03948">
    <property type="entry name" value="Ribosomal_L9_C"/>
    <property type="match status" value="1"/>
</dbReference>
<dbReference type="GO" id="GO:0019843">
    <property type="term" value="F:rRNA binding"/>
    <property type="evidence" value="ECO:0007669"/>
    <property type="project" value="UniProtKB-UniRule"/>
</dbReference>
<dbReference type="InterPro" id="IPR020594">
    <property type="entry name" value="Ribosomal_bL9_bac/chp"/>
</dbReference>
<keyword evidence="4 7" id="KW-0689">Ribosomal protein</keyword>
<dbReference type="FunFam" id="3.40.5.10:FF:000003">
    <property type="entry name" value="50S ribosomal protein L9"/>
    <property type="match status" value="1"/>
</dbReference>
<feature type="coiled-coil region" evidence="8">
    <location>
        <begin position="44"/>
        <end position="75"/>
    </location>
</feature>
<reference evidence="12" key="4">
    <citation type="submission" date="2017-10" db="EMBL/GenBank/DDBJ databases">
        <authorList>
            <person name="Banno H."/>
            <person name="Chua N.-H."/>
        </authorList>
    </citation>
    <scope>NUCLEOTIDE SEQUENCE [LARGE SCALE GENOMIC DNA]</scope>
    <source>
        <strain evidence="12">Kuenenia_mbr1_ru-nijmegen</strain>
    </source>
</reference>
<dbReference type="InterPro" id="IPR009027">
    <property type="entry name" value="Ribosomal_bL9/RNase_H1_N"/>
</dbReference>
<dbReference type="Proteomes" id="UP000221734">
    <property type="component" value="Chromosome Kuenenia_stuttgartiensis_MBR1"/>
</dbReference>
<dbReference type="SUPFAM" id="SSF55658">
    <property type="entry name" value="L9 N-domain-like"/>
    <property type="match status" value="1"/>
</dbReference>
<gene>
    <name evidence="10" type="primary">RplI</name>
    <name evidence="7 11" type="synonym">rplI</name>
    <name evidence="11" type="ORF">KsCSTR_40950</name>
    <name evidence="12" type="ORF">KSMBR1_3029</name>
    <name evidence="10" type="ORF">kusta0031</name>
</gene>
<dbReference type="PROSITE" id="PS00651">
    <property type="entry name" value="RIBOSOMAL_L9"/>
    <property type="match status" value="1"/>
</dbReference>
<reference evidence="13" key="3">
    <citation type="submission" date="2017-10" db="EMBL/GenBank/DDBJ databases">
        <authorList>
            <person name="Frank J."/>
        </authorList>
    </citation>
    <scope>NUCLEOTIDE SEQUENCE [LARGE SCALE GENOMIC DNA]</scope>
</reference>
<evidence type="ECO:0000313" key="12">
    <source>
        <dbReference type="EMBL" id="SOH05507.1"/>
    </source>
</evidence>
<dbReference type="RefSeq" id="WP_099326082.1">
    <property type="nucleotide sequence ID" value="NZ_CP049055.1"/>
</dbReference>
<dbReference type="SUPFAM" id="SSF55653">
    <property type="entry name" value="Ribosomal protein L9 C-domain"/>
    <property type="match status" value="1"/>
</dbReference>
<dbReference type="EMBL" id="CT030148">
    <property type="protein sequence ID" value="CAJ70776.1"/>
    <property type="molecule type" value="Genomic_DNA"/>
</dbReference>
<evidence type="ECO:0000256" key="4">
    <source>
        <dbReference type="ARBA" id="ARBA00022980"/>
    </source>
</evidence>
<evidence type="ECO:0000256" key="6">
    <source>
        <dbReference type="ARBA" id="ARBA00035292"/>
    </source>
</evidence>
<dbReference type="NCBIfam" id="TIGR00158">
    <property type="entry name" value="L9"/>
    <property type="match status" value="1"/>
</dbReference>
<sequence length="152" mass="17059">MELLLTKNIDTLGRIGDVVKVKKGYARNYLLPRGMATYVTEGNLKQLEKAKKKIEIQLKEECERLREILETISNAVCRIPAKVNEEGRLFGSVTSVHIADVLKKQGIPIDVDMIKLENPVKECGEYDVAVVLSAEMKTTCKVQVVNEEEDVV</sequence>
<keyword evidence="3 7" id="KW-0694">RNA-binding</keyword>
<keyword evidence="13" id="KW-1185">Reference proteome</keyword>
<reference evidence="10" key="2">
    <citation type="submission" date="2006-01" db="EMBL/GenBank/DDBJ databases">
        <authorList>
            <person name="Genoscope"/>
        </authorList>
    </citation>
    <scope>NUCLEOTIDE SEQUENCE</scope>
</reference>
<dbReference type="KEGG" id="kst:KSMBR1_3029"/>
<dbReference type="InterPro" id="IPR000244">
    <property type="entry name" value="Ribosomal_bL9"/>
</dbReference>
<dbReference type="Gene3D" id="3.10.430.100">
    <property type="entry name" value="Ribosomal protein L9, C-terminal domain"/>
    <property type="match status" value="1"/>
</dbReference>
<evidence type="ECO:0000313" key="13">
    <source>
        <dbReference type="Proteomes" id="UP000221734"/>
    </source>
</evidence>
<keyword evidence="5 7" id="KW-0687">Ribonucleoprotein</keyword>
<dbReference type="OrthoDB" id="9788336at2"/>
<evidence type="ECO:0000256" key="3">
    <source>
        <dbReference type="ARBA" id="ARBA00022884"/>
    </source>
</evidence>
<dbReference type="GO" id="GO:0006412">
    <property type="term" value="P:translation"/>
    <property type="evidence" value="ECO:0007669"/>
    <property type="project" value="UniProtKB-UniRule"/>
</dbReference>
<dbReference type="EMBL" id="CP049055">
    <property type="protein sequence ID" value="QII13474.1"/>
    <property type="molecule type" value="Genomic_DNA"/>
</dbReference>
<dbReference type="HAMAP" id="MF_00503">
    <property type="entry name" value="Ribosomal_bL9"/>
    <property type="match status" value="1"/>
</dbReference>
<dbReference type="PANTHER" id="PTHR21368">
    <property type="entry name" value="50S RIBOSOMAL PROTEIN L9"/>
    <property type="match status" value="1"/>
</dbReference>
<dbReference type="InterPro" id="IPR036791">
    <property type="entry name" value="Ribosomal_bL9_C_sf"/>
</dbReference>
<evidence type="ECO:0000259" key="9">
    <source>
        <dbReference type="PROSITE" id="PS00651"/>
    </source>
</evidence>
<comment type="function">
    <text evidence="7">Binds to the 23S rRNA.</text>
</comment>
<dbReference type="AlphaFoldDB" id="Q1Q7I4"/>
<name>Q1Q7I4_KUEST</name>
<dbReference type="GO" id="GO:0003735">
    <property type="term" value="F:structural constituent of ribosome"/>
    <property type="evidence" value="ECO:0007669"/>
    <property type="project" value="InterPro"/>
</dbReference>